<comment type="caution">
    <text evidence="2">The sequence shown here is derived from an EMBL/GenBank/DDBJ whole genome shotgun (WGS) entry which is preliminary data.</text>
</comment>
<evidence type="ECO:0000256" key="1">
    <source>
        <dbReference type="SAM" id="SignalP"/>
    </source>
</evidence>
<keyword evidence="1" id="KW-0732">Signal</keyword>
<keyword evidence="3" id="KW-1185">Reference proteome</keyword>
<evidence type="ECO:0008006" key="4">
    <source>
        <dbReference type="Google" id="ProtNLM"/>
    </source>
</evidence>
<accession>A0ABT2A2A8</accession>
<name>A0ABT2A2A8_9BURK</name>
<dbReference type="EMBL" id="JANUGX010000003">
    <property type="protein sequence ID" value="MCS0588324.1"/>
    <property type="molecule type" value="Genomic_DNA"/>
</dbReference>
<proteinExistence type="predicted"/>
<organism evidence="2 3">
    <name type="scientific">Massilia norwichensis</name>
    <dbReference type="NCBI Taxonomy" id="1442366"/>
    <lineage>
        <taxon>Bacteria</taxon>
        <taxon>Pseudomonadati</taxon>
        <taxon>Pseudomonadota</taxon>
        <taxon>Betaproteobacteria</taxon>
        <taxon>Burkholderiales</taxon>
        <taxon>Oxalobacteraceae</taxon>
        <taxon>Telluria group</taxon>
        <taxon>Massilia</taxon>
    </lineage>
</organism>
<dbReference type="RefSeq" id="WP_075796152.1">
    <property type="nucleotide sequence ID" value="NZ_JANUGX010000003.1"/>
</dbReference>
<feature type="signal peptide" evidence="1">
    <location>
        <begin position="1"/>
        <end position="23"/>
    </location>
</feature>
<reference evidence="2 3" key="1">
    <citation type="submission" date="2022-08" db="EMBL/GenBank/DDBJ databases">
        <title>Reclassification of Massilia species as members of the genera Telluria, Duganella, Pseudoduganella, Mokoshia gen. nov. and Zemynaea gen. nov. using orthogonal and non-orthogonal genome-based approaches.</title>
        <authorList>
            <person name="Bowman J.P."/>
        </authorList>
    </citation>
    <scope>NUCLEOTIDE SEQUENCE [LARGE SCALE GENOMIC DNA]</scope>
    <source>
        <strain evidence="2 3">LMG 28164</strain>
    </source>
</reference>
<protein>
    <recommendedName>
        <fullName evidence="4">DUF2946 domain-containing protein</fullName>
    </recommendedName>
</protein>
<sequence length="126" mass="13090">MMRTIFRLLLWLSITVLSLQGGAAMAVGQPEQAVHETVVMTGHQHHRAAAQADGEHCTEAGSKTAVSSHAKCAACASCCVGAAAPPALLPTFHAPPFSSSLHALAEAAMTSFVPPALERPPRLDLV</sequence>
<gene>
    <name evidence="2" type="ORF">NX782_03805</name>
</gene>
<evidence type="ECO:0000313" key="2">
    <source>
        <dbReference type="EMBL" id="MCS0588324.1"/>
    </source>
</evidence>
<dbReference type="Proteomes" id="UP001205560">
    <property type="component" value="Unassembled WGS sequence"/>
</dbReference>
<feature type="chain" id="PRO_5046663482" description="DUF2946 domain-containing protein" evidence="1">
    <location>
        <begin position="24"/>
        <end position="126"/>
    </location>
</feature>
<evidence type="ECO:0000313" key="3">
    <source>
        <dbReference type="Proteomes" id="UP001205560"/>
    </source>
</evidence>